<evidence type="ECO:0000259" key="2">
    <source>
        <dbReference type="SMART" id="SM00458"/>
    </source>
</evidence>
<evidence type="ECO:0000313" key="3">
    <source>
        <dbReference type="EMBL" id="MFC3508908.1"/>
    </source>
</evidence>
<feature type="domain" description="Ricin B lectin" evidence="2">
    <location>
        <begin position="277"/>
        <end position="396"/>
    </location>
</feature>
<dbReference type="PROSITE" id="PS50231">
    <property type="entry name" value="RICIN_B_LECTIN"/>
    <property type="match status" value="1"/>
</dbReference>
<evidence type="ECO:0000256" key="1">
    <source>
        <dbReference type="SAM" id="SignalP"/>
    </source>
</evidence>
<evidence type="ECO:0000313" key="4">
    <source>
        <dbReference type="Proteomes" id="UP001595764"/>
    </source>
</evidence>
<dbReference type="Gene3D" id="2.80.10.50">
    <property type="match status" value="1"/>
</dbReference>
<dbReference type="Proteomes" id="UP001595764">
    <property type="component" value="Unassembled WGS sequence"/>
</dbReference>
<dbReference type="SMART" id="SM00458">
    <property type="entry name" value="RICIN"/>
    <property type="match status" value="1"/>
</dbReference>
<dbReference type="SUPFAM" id="SSF50370">
    <property type="entry name" value="Ricin B-like lectins"/>
    <property type="match status" value="1"/>
</dbReference>
<comment type="caution">
    <text evidence="3">The sequence shown here is derived from an EMBL/GenBank/DDBJ whole genome shotgun (WGS) entry which is preliminary data.</text>
</comment>
<dbReference type="InterPro" id="IPR035992">
    <property type="entry name" value="Ricin_B-like_lectins"/>
</dbReference>
<sequence>MRKRTRAAAIAAAVLAGSLAISAPATASQTVPHSTPCDGDGQSGKRVQAVYVHATDQPDRHDQLAEQFRTFADRIDDDFVEAGLRLGGEIRHVRFATDANCRATIDDVAIDPARMTDPQAIAGAIGEQGYRRTDRKYLVWYDKDGCGLAFGSGGDDRPGADNQYNNGPHYATVGTGCWSWQASGHELLHTLGAVNSSAPHASRNGHCWDDEDIMCYDDGGLPNPPGHLVKSCPGAPENQIDCNGDDYFNTRPPGGTYLATHWNVANNDFLIRGDRPYAVGTITGAENRCVDVAFSGRDNGTAVQLWGCDYTSAQQWTIRDGTLRSLDKCLRTSGDLAELWDCDGSAAQNWQIRGDGTILNPASGRCLGTKDGATAEGTRLALRDCTGSADQKWNTPS</sequence>
<name>A0ABV7Q6L5_9PSEU</name>
<dbReference type="Pfam" id="PF00652">
    <property type="entry name" value="Ricin_B_lectin"/>
    <property type="match status" value="1"/>
</dbReference>
<dbReference type="RefSeq" id="WP_377868894.1">
    <property type="nucleotide sequence ID" value="NZ_JBHMAY010000010.1"/>
</dbReference>
<gene>
    <name evidence="3" type="ORF">ACFORO_01915</name>
</gene>
<feature type="signal peptide" evidence="1">
    <location>
        <begin position="1"/>
        <end position="27"/>
    </location>
</feature>
<keyword evidence="1" id="KW-0732">Signal</keyword>
<reference evidence="4" key="1">
    <citation type="journal article" date="2019" name="Int. J. Syst. Evol. Microbiol.">
        <title>The Global Catalogue of Microorganisms (GCM) 10K type strain sequencing project: providing services to taxonomists for standard genome sequencing and annotation.</title>
        <authorList>
            <consortium name="The Broad Institute Genomics Platform"/>
            <consortium name="The Broad Institute Genome Sequencing Center for Infectious Disease"/>
            <person name="Wu L."/>
            <person name="Ma J."/>
        </authorList>
    </citation>
    <scope>NUCLEOTIDE SEQUENCE [LARGE SCALE GENOMIC DNA]</scope>
    <source>
        <strain evidence="4">CGMCC 4.7682</strain>
    </source>
</reference>
<feature type="chain" id="PRO_5047342007" evidence="1">
    <location>
        <begin position="28"/>
        <end position="397"/>
    </location>
</feature>
<keyword evidence="4" id="KW-1185">Reference proteome</keyword>
<organism evidence="3 4">
    <name type="scientific">Amycolatopsis halotolerans</name>
    <dbReference type="NCBI Taxonomy" id="330083"/>
    <lineage>
        <taxon>Bacteria</taxon>
        <taxon>Bacillati</taxon>
        <taxon>Actinomycetota</taxon>
        <taxon>Actinomycetes</taxon>
        <taxon>Pseudonocardiales</taxon>
        <taxon>Pseudonocardiaceae</taxon>
        <taxon>Amycolatopsis</taxon>
    </lineage>
</organism>
<dbReference type="InterPro" id="IPR000772">
    <property type="entry name" value="Ricin_B_lectin"/>
</dbReference>
<accession>A0ABV7Q6L5</accession>
<proteinExistence type="predicted"/>
<protein>
    <submittedName>
        <fullName evidence="3">Ricin-type beta-trefoil lectin domain protein</fullName>
    </submittedName>
</protein>
<dbReference type="EMBL" id="JBHRWI010000003">
    <property type="protein sequence ID" value="MFC3508908.1"/>
    <property type="molecule type" value="Genomic_DNA"/>
</dbReference>